<protein>
    <submittedName>
        <fullName evidence="4">3-hydroxybutyryl-CoA dehydratase</fullName>
    </submittedName>
</protein>
<dbReference type="SUPFAM" id="SSF49785">
    <property type="entry name" value="Galactose-binding domain-like"/>
    <property type="match status" value="1"/>
</dbReference>
<dbReference type="PANTHER" id="PTHR42964:SF1">
    <property type="entry name" value="POLYKETIDE BIOSYNTHESIS ENOYL-COA HYDRATASE PKSH-RELATED"/>
    <property type="match status" value="1"/>
</dbReference>
<organism evidence="4 5">
    <name type="scientific">Symbiodinium microadriaticum</name>
    <name type="common">Dinoflagellate</name>
    <name type="synonym">Zooxanthella microadriatica</name>
    <dbReference type="NCBI Taxonomy" id="2951"/>
    <lineage>
        <taxon>Eukaryota</taxon>
        <taxon>Sar</taxon>
        <taxon>Alveolata</taxon>
        <taxon>Dinophyceae</taxon>
        <taxon>Suessiales</taxon>
        <taxon>Symbiodiniaceae</taxon>
        <taxon>Symbiodinium</taxon>
    </lineage>
</organism>
<dbReference type="SUPFAM" id="SSF52096">
    <property type="entry name" value="ClpP/crotonase"/>
    <property type="match status" value="1"/>
</dbReference>
<evidence type="ECO:0000256" key="2">
    <source>
        <dbReference type="SAM" id="MobiDB-lite"/>
    </source>
</evidence>
<dbReference type="Gene3D" id="2.60.120.260">
    <property type="entry name" value="Galactose-binding domain-like"/>
    <property type="match status" value="1"/>
</dbReference>
<dbReference type="Pfam" id="PF00378">
    <property type="entry name" value="ECH_1"/>
    <property type="match status" value="1"/>
</dbReference>
<keyword evidence="5" id="KW-1185">Reference proteome</keyword>
<evidence type="ECO:0000259" key="3">
    <source>
        <dbReference type="PROSITE" id="PS50022"/>
    </source>
</evidence>
<dbReference type="InterPro" id="IPR000421">
    <property type="entry name" value="FA58C"/>
</dbReference>
<dbReference type="Gene3D" id="3.90.226.10">
    <property type="entry name" value="2-enoyl-CoA Hydratase, Chain A, domain 1"/>
    <property type="match status" value="1"/>
</dbReference>
<reference evidence="4 5" key="1">
    <citation type="submission" date="2016-02" db="EMBL/GenBank/DDBJ databases">
        <title>Genome analysis of coral dinoflagellate symbionts highlights evolutionary adaptations to a symbiotic lifestyle.</title>
        <authorList>
            <person name="Aranda M."/>
            <person name="Li Y."/>
            <person name="Liew Y.J."/>
            <person name="Baumgarten S."/>
            <person name="Simakov O."/>
            <person name="Wilson M."/>
            <person name="Piel J."/>
            <person name="Ashoor H."/>
            <person name="Bougouffa S."/>
            <person name="Bajic V.B."/>
            <person name="Ryu T."/>
            <person name="Ravasi T."/>
            <person name="Bayer T."/>
            <person name="Micklem G."/>
            <person name="Kim H."/>
            <person name="Bhak J."/>
            <person name="Lajeunesse T.C."/>
            <person name="Voolstra C.R."/>
        </authorList>
    </citation>
    <scope>NUCLEOTIDE SEQUENCE [LARGE SCALE GENOMIC DNA]</scope>
    <source>
        <strain evidence="4 5">CCMP2467</strain>
    </source>
</reference>
<proteinExistence type="inferred from homology"/>
<dbReference type="Proteomes" id="UP000186817">
    <property type="component" value="Unassembled WGS sequence"/>
</dbReference>
<feature type="domain" description="F5/8 type C" evidence="3">
    <location>
        <begin position="546"/>
        <end position="654"/>
    </location>
</feature>
<evidence type="ECO:0000313" key="5">
    <source>
        <dbReference type="Proteomes" id="UP000186817"/>
    </source>
</evidence>
<dbReference type="InterPro" id="IPR014748">
    <property type="entry name" value="Enoyl-CoA_hydra_C"/>
</dbReference>
<dbReference type="Gene3D" id="1.10.12.10">
    <property type="entry name" value="Lyase 2-enoyl-coa Hydratase, Chain A, domain 2"/>
    <property type="match status" value="1"/>
</dbReference>
<dbReference type="EMBL" id="LSRX01001387">
    <property type="protein sequence ID" value="OLP80350.1"/>
    <property type="molecule type" value="Genomic_DNA"/>
</dbReference>
<evidence type="ECO:0000313" key="4">
    <source>
        <dbReference type="EMBL" id="OLP80350.1"/>
    </source>
</evidence>
<dbReference type="PANTHER" id="PTHR42964">
    <property type="entry name" value="ENOYL-COA HYDRATASE"/>
    <property type="match status" value="1"/>
</dbReference>
<evidence type="ECO:0000256" key="1">
    <source>
        <dbReference type="ARBA" id="ARBA00005254"/>
    </source>
</evidence>
<comment type="caution">
    <text evidence="4">The sequence shown here is derived from an EMBL/GenBank/DDBJ whole genome shotgun (WGS) entry which is preliminary data.</text>
</comment>
<feature type="region of interest" description="Disordered" evidence="2">
    <location>
        <begin position="47"/>
        <end position="87"/>
    </location>
</feature>
<dbReference type="Pfam" id="PF00754">
    <property type="entry name" value="F5_F8_type_C"/>
    <property type="match status" value="1"/>
</dbReference>
<accession>A0A1Q9CBN8</accession>
<gene>
    <name evidence="4" type="primary">crt</name>
    <name evidence="4" type="ORF">AK812_SmicGene39250</name>
</gene>
<dbReference type="InterPro" id="IPR029045">
    <property type="entry name" value="ClpP/crotonase-like_dom_sf"/>
</dbReference>
<dbReference type="AlphaFoldDB" id="A0A1Q9CBN8"/>
<feature type="compositionally biased region" description="Polar residues" evidence="2">
    <location>
        <begin position="78"/>
        <end position="87"/>
    </location>
</feature>
<name>A0A1Q9CBN8_SYMMI</name>
<dbReference type="InterPro" id="IPR051683">
    <property type="entry name" value="Enoyl-CoA_Hydratase/Isomerase"/>
</dbReference>
<dbReference type="OrthoDB" id="414800at2759"/>
<dbReference type="PROSITE" id="PS50022">
    <property type="entry name" value="FA58C_3"/>
    <property type="match status" value="1"/>
</dbReference>
<comment type="similarity">
    <text evidence="1">Belongs to the enoyl-CoA hydratase/isomerase family.</text>
</comment>
<dbReference type="InterPro" id="IPR008979">
    <property type="entry name" value="Galactose-bd-like_sf"/>
</dbReference>
<sequence length="1022" mass="112407">MLLSPERRAWPSSSKWTTKQQALAAVNEGPSFLSGLSLPHARSQVAHRSLPCPDTLPPVPTLGEGRGSSRSRAPEASTRCSMQQTPWRQPGVLRRSYSAAALLLLLATQGAQAAKVALQSKLRYAMETDSAQMSASALFANLSSLALSSSLSIGQNATQASDSLNKMESLLLSLGRQPTTDRNMVETATMIGRILEDSMKATIRTQLALQQKSLETAVGTINACASHLKYDEAKVLREQLPALAAAHQQCRKEEGIRAQFVEECEQSLAEHKTSHATARVDCDAVVDYPTGGRGLCNNRVGSVADHYRNLHTFWDEYLKWYDGNMTICNALQAKVESTTANCSNLSVAHDAQRRKCNAQQAQLDTTSCGFVTNAENGCAAYSRCYDQTLASFITLNSTVAEEERTLRQEWRAVLRIECLLKALLSDNKNAAIDRCIGRVHSLDEISVDYSPVPRPLNETYPHDTLCKNLTEYVPVTEAYAKRWYEGLPSSAQEESRIVRFCPSKSGGRHHQAQAMQHACKGKVVVPTRSQVSFSSSSVPQPGPGLDAETSWAPAQARAGEFLTVDLGGEVRVGGTYVQGGSLERRCLDSWVTTYMIQYSVNGSYSSLPEALRGSHDCSAKVGTRFDVPLQARFLRFVMESWHGHGSMRVGVLVCRRVEPDGPVRLRALTPEYRRDRLLKAGRGVAMVMEKKDWETIERVLAAKEAELLQQEGSSLEDSHVSGYRYVPTTKVVDKQSWETFAVPHIRPTCGSENWHHKDVLFEIGEGIAYITLNRPEANNALNETTSQALQDATCELHMRRDIRIVVLRAEGSMFCAGGDPKHFFDALAMSERDDRKAAIGFMKFLFWFQSLPQFTVGLAQGSAMGSGIGLLCACDMVLATSAARFTCSEVKLGFCPAALAPFVTRKVGPAFAKRLLCMAENISAEQAKRMGLISDVVEEESEFSDYMKDICEKVTLCAPTAAGRAKRLAQNVSLQPLTRKLLEYTGGELADIRIGEEAIKGMVAVQARVKPYWAETPIKPLY</sequence>
<dbReference type="CDD" id="cd06558">
    <property type="entry name" value="crotonase-like"/>
    <property type="match status" value="1"/>
</dbReference>
<dbReference type="InterPro" id="IPR001753">
    <property type="entry name" value="Enoyl-CoA_hydra/iso"/>
</dbReference>